<feature type="non-terminal residue" evidence="14">
    <location>
        <position position="1"/>
    </location>
</feature>
<protein>
    <recommendedName>
        <fullName evidence="4">3-isopropylmalate dehydrogenase</fullName>
        <ecNumber evidence="4">1.1.1.85</ecNumber>
    </recommendedName>
</protein>
<evidence type="ECO:0000256" key="7">
    <source>
        <dbReference type="ARBA" id="ARBA00022723"/>
    </source>
</evidence>
<keyword evidence="6" id="KW-0028">Amino-acid biosynthesis</keyword>
<dbReference type="Pfam" id="PF00180">
    <property type="entry name" value="Iso_dh"/>
    <property type="match status" value="1"/>
</dbReference>
<evidence type="ECO:0000256" key="8">
    <source>
        <dbReference type="ARBA" id="ARBA00022842"/>
    </source>
</evidence>
<evidence type="ECO:0000256" key="12">
    <source>
        <dbReference type="ARBA" id="ARBA00023304"/>
    </source>
</evidence>
<evidence type="ECO:0000313" key="14">
    <source>
        <dbReference type="EMBL" id="SVB97010.1"/>
    </source>
</evidence>
<dbReference type="InterPro" id="IPR004429">
    <property type="entry name" value="Isopropylmalate_DH"/>
</dbReference>
<evidence type="ECO:0000256" key="9">
    <source>
        <dbReference type="ARBA" id="ARBA00023002"/>
    </source>
</evidence>
<comment type="cofactor">
    <cofactor evidence="1">
        <name>Mn(2+)</name>
        <dbReference type="ChEBI" id="CHEBI:29035"/>
    </cofactor>
</comment>
<keyword evidence="7" id="KW-0479">Metal-binding</keyword>
<keyword evidence="10" id="KW-0520">NAD</keyword>
<dbReference type="GO" id="GO:0003862">
    <property type="term" value="F:3-isopropylmalate dehydrogenase activity"/>
    <property type="evidence" value="ECO:0007669"/>
    <property type="project" value="UniProtKB-EC"/>
</dbReference>
<comment type="subunit">
    <text evidence="3">Homodimer.</text>
</comment>
<dbReference type="GO" id="GO:0009098">
    <property type="term" value="P:L-leucine biosynthetic process"/>
    <property type="evidence" value="ECO:0007669"/>
    <property type="project" value="UniProtKB-KW"/>
</dbReference>
<dbReference type="GO" id="GO:0046872">
    <property type="term" value="F:metal ion binding"/>
    <property type="evidence" value="ECO:0007669"/>
    <property type="project" value="UniProtKB-KW"/>
</dbReference>
<dbReference type="EC" id="1.1.1.85" evidence="4"/>
<dbReference type="PANTHER" id="PTHR42979">
    <property type="entry name" value="3-ISOPROPYLMALATE DEHYDROGENASE"/>
    <property type="match status" value="1"/>
</dbReference>
<evidence type="ECO:0000256" key="5">
    <source>
        <dbReference type="ARBA" id="ARBA00022430"/>
    </source>
</evidence>
<gene>
    <name evidence="14" type="ORF">METZ01_LOCUS249864</name>
</gene>
<evidence type="ECO:0000256" key="4">
    <source>
        <dbReference type="ARBA" id="ARBA00013101"/>
    </source>
</evidence>
<dbReference type="SUPFAM" id="SSF53659">
    <property type="entry name" value="Isocitrate/Isopropylmalate dehydrogenase-like"/>
    <property type="match status" value="1"/>
</dbReference>
<keyword evidence="9" id="KW-0560">Oxidoreductase</keyword>
<organism evidence="14">
    <name type="scientific">marine metagenome</name>
    <dbReference type="NCBI Taxonomy" id="408172"/>
    <lineage>
        <taxon>unclassified sequences</taxon>
        <taxon>metagenomes</taxon>
        <taxon>ecological metagenomes</taxon>
    </lineage>
</organism>
<evidence type="ECO:0000256" key="6">
    <source>
        <dbReference type="ARBA" id="ARBA00022605"/>
    </source>
</evidence>
<reference evidence="14" key="1">
    <citation type="submission" date="2018-05" db="EMBL/GenBank/DDBJ databases">
        <authorList>
            <person name="Lanie J.A."/>
            <person name="Ng W.-L."/>
            <person name="Kazmierczak K.M."/>
            <person name="Andrzejewski T.M."/>
            <person name="Davidsen T.M."/>
            <person name="Wayne K.J."/>
            <person name="Tettelin H."/>
            <person name="Glass J.I."/>
            <person name="Rusch D."/>
            <person name="Podicherti R."/>
            <person name="Tsui H.-C.T."/>
            <person name="Winkler M.E."/>
        </authorList>
    </citation>
    <scope>NUCLEOTIDE SEQUENCE</scope>
</reference>
<feature type="domain" description="Isopropylmalate dehydrogenase-like" evidence="13">
    <location>
        <begin position="1"/>
        <end position="300"/>
    </location>
</feature>
<keyword evidence="12" id="KW-0100">Branched-chain amino acid biosynthesis</keyword>
<accession>A0A382IBJ0</accession>
<evidence type="ECO:0000256" key="3">
    <source>
        <dbReference type="ARBA" id="ARBA00011738"/>
    </source>
</evidence>
<dbReference type="Gene3D" id="3.40.718.10">
    <property type="entry name" value="Isopropylmalate Dehydrogenase"/>
    <property type="match status" value="1"/>
</dbReference>
<sequence>KKYGVPITTNIIMKCNMADGVLLGAVGHPDANKLDSDIRPEKGLLRLREGMGLFCNLRPIKVYNKLIDASPIKSKVIKGSDIMFVRELSGGIYKSECGKLENDYAEDIMKYTTIQIERILRCAFNLASQRNKKLCIVDKSNVLNTSKLWRRCSEIVKVDYPDIEVEYQYVDAMSYLLIKEPTRFDVIVTANLFGDILSDEAAILSSSLGLLPSMSLNEKGNGLYEPIHGSAPDLEGKNVANPTGTILSLAMMLQQLKLNNYAKLIEDSISNVLDMDLYTKDINPSKTIKSLSTSDFGDEVVNEFRKLI</sequence>
<name>A0A382IBJ0_9ZZZZ</name>
<dbReference type="GO" id="GO:0005829">
    <property type="term" value="C:cytosol"/>
    <property type="evidence" value="ECO:0007669"/>
    <property type="project" value="TreeGrafter"/>
</dbReference>
<keyword evidence="11" id="KW-0464">Manganese</keyword>
<dbReference type="InterPro" id="IPR024084">
    <property type="entry name" value="IsoPropMal-DH-like_dom"/>
</dbReference>
<comment type="cofactor">
    <cofactor evidence="2">
        <name>Mg(2+)</name>
        <dbReference type="ChEBI" id="CHEBI:18420"/>
    </cofactor>
</comment>
<evidence type="ECO:0000256" key="2">
    <source>
        <dbReference type="ARBA" id="ARBA00001946"/>
    </source>
</evidence>
<proteinExistence type="predicted"/>
<dbReference type="PANTHER" id="PTHR42979:SF1">
    <property type="entry name" value="3-ISOPROPYLMALATE DEHYDROGENASE"/>
    <property type="match status" value="1"/>
</dbReference>
<dbReference type="SMART" id="SM01329">
    <property type="entry name" value="Iso_dh"/>
    <property type="match status" value="1"/>
</dbReference>
<evidence type="ECO:0000259" key="13">
    <source>
        <dbReference type="SMART" id="SM01329"/>
    </source>
</evidence>
<evidence type="ECO:0000256" key="11">
    <source>
        <dbReference type="ARBA" id="ARBA00023211"/>
    </source>
</evidence>
<keyword evidence="5" id="KW-0432">Leucine biosynthesis</keyword>
<dbReference type="FunFam" id="3.40.718.10:FF:000006">
    <property type="entry name" value="3-isopropylmalate dehydrogenase"/>
    <property type="match status" value="1"/>
</dbReference>
<evidence type="ECO:0000256" key="1">
    <source>
        <dbReference type="ARBA" id="ARBA00001936"/>
    </source>
</evidence>
<evidence type="ECO:0000256" key="10">
    <source>
        <dbReference type="ARBA" id="ARBA00023027"/>
    </source>
</evidence>
<dbReference type="EMBL" id="UINC01066369">
    <property type="protein sequence ID" value="SVB97010.1"/>
    <property type="molecule type" value="Genomic_DNA"/>
</dbReference>
<keyword evidence="8" id="KW-0460">Magnesium</keyword>
<dbReference type="AlphaFoldDB" id="A0A382IBJ0"/>